<reference evidence="2" key="1">
    <citation type="submission" date="2020-08" db="EMBL/GenBank/DDBJ databases">
        <title>Multicomponent nature underlies the extraordinary mechanical properties of spider dragline silk.</title>
        <authorList>
            <person name="Kono N."/>
            <person name="Nakamura H."/>
            <person name="Mori M."/>
            <person name="Yoshida Y."/>
            <person name="Ohtoshi R."/>
            <person name="Malay A.D."/>
            <person name="Moran D.A.P."/>
            <person name="Tomita M."/>
            <person name="Numata K."/>
            <person name="Arakawa K."/>
        </authorList>
    </citation>
    <scope>NUCLEOTIDE SEQUENCE</scope>
</reference>
<dbReference type="AlphaFoldDB" id="A0A8X6X355"/>
<name>A0A8X6X355_9ARAC</name>
<dbReference type="OrthoDB" id="10517429at2759"/>
<evidence type="ECO:0000256" key="1">
    <source>
        <dbReference type="SAM" id="MobiDB-lite"/>
    </source>
</evidence>
<organism evidence="2 3">
    <name type="scientific">Trichonephila inaurata madagascariensis</name>
    <dbReference type="NCBI Taxonomy" id="2747483"/>
    <lineage>
        <taxon>Eukaryota</taxon>
        <taxon>Metazoa</taxon>
        <taxon>Ecdysozoa</taxon>
        <taxon>Arthropoda</taxon>
        <taxon>Chelicerata</taxon>
        <taxon>Arachnida</taxon>
        <taxon>Araneae</taxon>
        <taxon>Araneomorphae</taxon>
        <taxon>Entelegynae</taxon>
        <taxon>Araneoidea</taxon>
        <taxon>Nephilidae</taxon>
        <taxon>Trichonephila</taxon>
        <taxon>Trichonephila inaurata</taxon>
    </lineage>
</organism>
<gene>
    <name evidence="2" type="ORF">TNIN_457321</name>
</gene>
<dbReference type="EMBL" id="BMAV01005189">
    <property type="protein sequence ID" value="GFY46088.1"/>
    <property type="molecule type" value="Genomic_DNA"/>
</dbReference>
<dbReference type="Proteomes" id="UP000886998">
    <property type="component" value="Unassembled WGS sequence"/>
</dbReference>
<feature type="compositionally biased region" description="Basic residues" evidence="1">
    <location>
        <begin position="72"/>
        <end position="84"/>
    </location>
</feature>
<feature type="region of interest" description="Disordered" evidence="1">
    <location>
        <begin position="72"/>
        <end position="108"/>
    </location>
</feature>
<comment type="caution">
    <text evidence="2">The sequence shown here is derived from an EMBL/GenBank/DDBJ whole genome shotgun (WGS) entry which is preliminary data.</text>
</comment>
<protein>
    <submittedName>
        <fullName evidence="2">Uncharacterized protein</fullName>
    </submittedName>
</protein>
<keyword evidence="3" id="KW-1185">Reference proteome</keyword>
<evidence type="ECO:0000313" key="2">
    <source>
        <dbReference type="EMBL" id="GFY46088.1"/>
    </source>
</evidence>
<evidence type="ECO:0000313" key="3">
    <source>
        <dbReference type="Proteomes" id="UP000886998"/>
    </source>
</evidence>
<sequence>MEWSSFLIRTELMKQEQFVLFVFLDLYDGVPLPRTGHEESKGEKELLHKTEMNHYKQDLQDIIGLGDDVSAKNKKRKQMPKLRNRVSVNGGQKKSGAKMRHRQGEMPEVEDSCECSITGVGSSAFQLTSTWNTPRSVRIVTPAYG</sequence>
<accession>A0A8X6X355</accession>
<proteinExistence type="predicted"/>